<protein>
    <submittedName>
        <fullName evidence="1">Uncharacterized protein</fullName>
    </submittedName>
</protein>
<name>A0A2N9XVH1_9NEIS</name>
<dbReference type="EMBL" id="MEIS01000122">
    <property type="protein sequence ID" value="PIT53561.1"/>
    <property type="molecule type" value="Genomic_DNA"/>
</dbReference>
<accession>A0A2N9XVH1</accession>
<evidence type="ECO:0000313" key="1">
    <source>
        <dbReference type="EMBL" id="PIT53561.1"/>
    </source>
</evidence>
<gene>
    <name evidence="1" type="ORF">BHC49_10360</name>
</gene>
<dbReference type="AlphaFoldDB" id="A0A2N9XVH1"/>
<evidence type="ECO:0000313" key="2">
    <source>
        <dbReference type="Proteomes" id="UP000229434"/>
    </source>
</evidence>
<dbReference type="Proteomes" id="UP000229434">
    <property type="component" value="Unassembled WGS sequence"/>
</dbReference>
<comment type="caution">
    <text evidence="1">The sequence shown here is derived from an EMBL/GenBank/DDBJ whole genome shotgun (WGS) entry which is preliminary data.</text>
</comment>
<organism evidence="1 2">
    <name type="scientific">Snodgrassella alvi</name>
    <dbReference type="NCBI Taxonomy" id="1196083"/>
    <lineage>
        <taxon>Bacteria</taxon>
        <taxon>Pseudomonadati</taxon>
        <taxon>Pseudomonadota</taxon>
        <taxon>Betaproteobacteria</taxon>
        <taxon>Neisseriales</taxon>
        <taxon>Neisseriaceae</taxon>
        <taxon>Snodgrassella</taxon>
    </lineage>
</organism>
<reference evidence="1 2" key="1">
    <citation type="journal article" date="2017" name="MBio">
        <title>Type VI secretion-mediated competition in the bee gut microbiome.</title>
        <authorList>
            <person name="Steele M.I."/>
            <person name="Kwong W.K."/>
            <person name="Powell J.E."/>
            <person name="Whiteley M."/>
            <person name="Moran N.A."/>
        </authorList>
    </citation>
    <scope>NUCLEOTIDE SEQUENCE [LARGE SCALE GENOMIC DNA]</scope>
    <source>
        <strain evidence="1 2">Nev3CBA3</strain>
    </source>
</reference>
<proteinExistence type="predicted"/>
<sequence length="79" mass="8879">MLWVLLLGCFDIRGLLLLLFIGLMSFCLAAVVSFCFYDVCCNATGKVLLVAFFMWIDGLACTEAGEHGFEGFEEYEYVE</sequence>